<dbReference type="InterPro" id="IPR005202">
    <property type="entry name" value="TF_GRAS"/>
</dbReference>
<accession>A0A5C7I0R9</accession>
<feature type="compositionally biased region" description="Low complexity" evidence="4">
    <location>
        <begin position="750"/>
        <end position="775"/>
    </location>
</feature>
<comment type="similarity">
    <text evidence="3">Belongs to the GRAS family.</text>
</comment>
<evidence type="ECO:0000256" key="3">
    <source>
        <dbReference type="PROSITE-ProRule" id="PRU01191"/>
    </source>
</evidence>
<organism evidence="5 6">
    <name type="scientific">Acer yangbiense</name>
    <dbReference type="NCBI Taxonomy" id="1000413"/>
    <lineage>
        <taxon>Eukaryota</taxon>
        <taxon>Viridiplantae</taxon>
        <taxon>Streptophyta</taxon>
        <taxon>Embryophyta</taxon>
        <taxon>Tracheophyta</taxon>
        <taxon>Spermatophyta</taxon>
        <taxon>Magnoliopsida</taxon>
        <taxon>eudicotyledons</taxon>
        <taxon>Gunneridae</taxon>
        <taxon>Pentapetalae</taxon>
        <taxon>rosids</taxon>
        <taxon>malvids</taxon>
        <taxon>Sapindales</taxon>
        <taxon>Sapindaceae</taxon>
        <taxon>Hippocastanoideae</taxon>
        <taxon>Acereae</taxon>
        <taxon>Acer</taxon>
    </lineage>
</organism>
<dbReference type="PROSITE" id="PS50985">
    <property type="entry name" value="GRAS"/>
    <property type="match status" value="2"/>
</dbReference>
<feature type="region of interest" description="Disordered" evidence="4">
    <location>
        <begin position="28"/>
        <end position="47"/>
    </location>
</feature>
<feature type="region of interest" description="VHIID" evidence="3">
    <location>
        <begin position="420"/>
        <end position="485"/>
    </location>
</feature>
<evidence type="ECO:0000256" key="2">
    <source>
        <dbReference type="ARBA" id="ARBA00023163"/>
    </source>
</evidence>
<feature type="region of interest" description="SAW" evidence="3">
    <location>
        <begin position="632"/>
        <end position="703"/>
    </location>
</feature>
<feature type="short sequence motif" description="VHIID" evidence="3">
    <location>
        <begin position="1162"/>
        <end position="1166"/>
    </location>
</feature>
<evidence type="ECO:0000256" key="1">
    <source>
        <dbReference type="ARBA" id="ARBA00023015"/>
    </source>
</evidence>
<dbReference type="Proteomes" id="UP000323000">
    <property type="component" value="Chromosome 4"/>
</dbReference>
<proteinExistence type="inferred from homology"/>
<feature type="short sequence motif" description="VHIID" evidence="3">
    <location>
        <begin position="451"/>
        <end position="455"/>
    </location>
</feature>
<name>A0A5C7I0R9_9ROSI</name>
<feature type="compositionally biased region" description="Low complexity" evidence="4">
    <location>
        <begin position="988"/>
        <end position="1038"/>
    </location>
</feature>
<feature type="region of interest" description="Leucine repeat I (LRI)" evidence="3">
    <location>
        <begin position="341"/>
        <end position="401"/>
    </location>
</feature>
<dbReference type="Pfam" id="PF03514">
    <property type="entry name" value="GRAS"/>
    <property type="match status" value="2"/>
</dbReference>
<evidence type="ECO:0000256" key="4">
    <source>
        <dbReference type="SAM" id="MobiDB-lite"/>
    </source>
</evidence>
<sequence>MKAMPLAFEDFQGKGVLLDFSSFFSSSDSLLPPPPHQHQKQEEEEDNLLNQKKKIQACFYVGSTTEPTSVLDTRRSLSPPMSSSTLSSSLGGNNNGGGGGGASSETTIPAANVTSTNIDVSTEKCGGLVMEDWGSVLSGSSSHQEQSILRMIMGDIDDPVMGFNKILQSGNGSLQDLDFNAGFGVVDQAGFGFEHLSNNMDPCVHVNNLLSHGLFPQQPIEALDGKPHIFNPQFIINQNQVQAQFAQNPALFLPVQEHNLLSPPPHKRVNFGPNNVQVPKVPLPDSSQQELFLRRQQQQLQMLQQQHHQRQTMGVTTTMSTATAKQKMVNEELAANEQLQQAIFDQVFEAAELIGTGNNPALAQEILARLNHQLSPIGKPFQRAAFYFKEALQLLVHMNTASNISTTLSSYSVIFKIGAYKSFSEISPVLQFANFTCNQALLEAFEGCDRIHIIDFDIGYGGQWASLMQELVLRSEGPPSLKITAFASPSTHDELELGFTQENLKHFASEINMPFELEIVNLEALNSASWPLLLRELENEVLAVNLPVGAFSNYPPTFPLVLRFVKQLSPKIIVSLDRGCDRADVSFPHHMIHALQSYSGLLESLDAVNVNLDALQKIERFLIHPCIEKIVLGRHRAPERLPNWRSLFMQSGFSPLTFSNFTESQAECLLQRTPVRGFHVEKRQSSLVLCWQRKELISATAWSTTEPTSVLDNITNTRSPSSPTSSSTLSYSLGGNSNGGGGGHGGGGASTDTTGSASAPAPAAATAASNVNNPSLDTEKCGGLVMEDWEDLLSGSPSQEQSILRLIMGDIDDTSMGLNKILQPGSGSTTTQHHHHHQDMDFNAGFGVVDQASFGFEPLTHHHHNIDPSSLHVTTDFSVHAGNARLGGSVSNSTHMFSSSSAPNLLSGVFPQQPIEALEEKPQIFNPQLLINQNQAQFAQNPALFLPVSCGQLQEHNLLSPPTPKRLNFGGPNVNVQVPKVPFSDSGQQEQFLRRQQQQQHHHQQQLQMLQHQQQQQQQRQAMGVAATAPTTTTTTTTKQKMVNEELANQQFQQAVIDQILKAAELIETGSPVLAQGILARLNHQLSPIGKPFQRAAFYFKEALQSLVHMNTTTNSSALSGFSVIFKIGSYKSFSEISPILQFANFTCNQALLEAFEGCERIHIIDFDIGYGGQWASLMQELVLRSEGPPSLKITAFASPSTHDELELGFTQENLKHFASEINMPFELEIVNLESLNSASWPLPHRELENEVLAVNLPIGAFSNYPPTLPLVLRFVKQLSPKIIVSLDRGCDRSEFPFPHHMIHALQSYSGMLESLDVVNVNLDALQKIERFLIHPSIEKLVLGRHRSPERMPPWRSLFIQSGFSPLTFSNFTESQADCLVQRTPGRGFHVEKRQSSLVLCWQRKELISASAWRC</sequence>
<comment type="caution">
    <text evidence="3">Lacks conserved residue(s) required for the propagation of feature annotation.</text>
</comment>
<feature type="region of interest" description="VHIID" evidence="3">
    <location>
        <begin position="1131"/>
        <end position="1196"/>
    </location>
</feature>
<evidence type="ECO:0008006" key="7">
    <source>
        <dbReference type="Google" id="ProtNLM"/>
    </source>
</evidence>
<feature type="region of interest" description="Disordered" evidence="4">
    <location>
        <begin position="985"/>
        <end position="1038"/>
    </location>
</feature>
<feature type="region of interest" description="Disordered" evidence="4">
    <location>
        <begin position="69"/>
        <end position="107"/>
    </location>
</feature>
<keyword evidence="2" id="KW-0804">Transcription</keyword>
<keyword evidence="1" id="KW-0805">Transcription regulation</keyword>
<protein>
    <recommendedName>
        <fullName evidence="7">Scarecrow-like protein 6</fullName>
    </recommendedName>
</protein>
<comment type="caution">
    <text evidence="5">The sequence shown here is derived from an EMBL/GenBank/DDBJ whole genome shotgun (WGS) entry which is preliminary data.</text>
</comment>
<feature type="compositionally biased region" description="Gly residues" evidence="4">
    <location>
        <begin position="93"/>
        <end position="102"/>
    </location>
</feature>
<feature type="compositionally biased region" description="Gly residues" evidence="4">
    <location>
        <begin position="736"/>
        <end position="749"/>
    </location>
</feature>
<evidence type="ECO:0000313" key="6">
    <source>
        <dbReference type="Proteomes" id="UP000323000"/>
    </source>
</evidence>
<feature type="region of interest" description="SAW" evidence="3">
    <location>
        <begin position="1343"/>
        <end position="1414"/>
    </location>
</feature>
<dbReference type="EMBL" id="VAHF01000004">
    <property type="protein sequence ID" value="TXG62655.1"/>
    <property type="molecule type" value="Genomic_DNA"/>
</dbReference>
<feature type="compositionally biased region" description="Low complexity" evidence="4">
    <location>
        <begin position="715"/>
        <end position="735"/>
    </location>
</feature>
<reference evidence="6" key="1">
    <citation type="journal article" date="2019" name="Gigascience">
        <title>De novo genome assembly of the endangered Acer yangbiense, a plant species with extremely small populations endemic to Yunnan Province, China.</title>
        <authorList>
            <person name="Yang J."/>
            <person name="Wariss H.M."/>
            <person name="Tao L."/>
            <person name="Zhang R."/>
            <person name="Yun Q."/>
            <person name="Hollingsworth P."/>
            <person name="Dao Z."/>
            <person name="Luo G."/>
            <person name="Guo H."/>
            <person name="Ma Y."/>
            <person name="Sun W."/>
        </authorList>
    </citation>
    <scope>NUCLEOTIDE SEQUENCE [LARGE SCALE GENOMIC DNA]</scope>
    <source>
        <strain evidence="6">cv. Malutang</strain>
    </source>
</reference>
<feature type="compositionally biased region" description="Low complexity" evidence="4">
    <location>
        <begin position="76"/>
        <end position="92"/>
    </location>
</feature>
<feature type="region of interest" description="Disordered" evidence="4">
    <location>
        <begin position="710"/>
        <end position="776"/>
    </location>
</feature>
<dbReference type="OrthoDB" id="666726at2759"/>
<dbReference type="PANTHER" id="PTHR31636">
    <property type="entry name" value="OSJNBA0084A10.13 PROTEIN-RELATED"/>
    <property type="match status" value="1"/>
</dbReference>
<gene>
    <name evidence="5" type="ORF">EZV62_009649</name>
</gene>
<evidence type="ECO:0000313" key="5">
    <source>
        <dbReference type="EMBL" id="TXG62655.1"/>
    </source>
</evidence>
<feature type="region of interest" description="Leucine repeat II (LRII)" evidence="3">
    <location>
        <begin position="1210"/>
        <end position="1242"/>
    </location>
</feature>
<keyword evidence="6" id="KW-1185">Reference proteome</keyword>
<feature type="region of interest" description="Leucine repeat II (LRII)" evidence="3">
    <location>
        <begin position="499"/>
        <end position="531"/>
    </location>
</feature>